<gene>
    <name evidence="1" type="ORF">DC28_06855</name>
</gene>
<dbReference type="AlphaFoldDB" id="A0A098QXV7"/>
<accession>A0A098QXV7</accession>
<proteinExistence type="predicted"/>
<dbReference type="Proteomes" id="UP000029692">
    <property type="component" value="Unassembled WGS sequence"/>
</dbReference>
<comment type="caution">
    <text evidence="1">The sequence shown here is derived from an EMBL/GenBank/DDBJ whole genome shotgun (WGS) entry which is preliminary data.</text>
</comment>
<evidence type="ECO:0000313" key="1">
    <source>
        <dbReference type="EMBL" id="KGE72539.1"/>
    </source>
</evidence>
<protein>
    <submittedName>
        <fullName evidence="1">Uncharacterized protein</fullName>
    </submittedName>
</protein>
<dbReference type="EMBL" id="JNUP01000051">
    <property type="protein sequence ID" value="KGE72539.1"/>
    <property type="molecule type" value="Genomic_DNA"/>
</dbReference>
<organism evidence="1 2">
    <name type="scientific">Spirochaeta lutea</name>
    <dbReference type="NCBI Taxonomy" id="1480694"/>
    <lineage>
        <taxon>Bacteria</taxon>
        <taxon>Pseudomonadati</taxon>
        <taxon>Spirochaetota</taxon>
        <taxon>Spirochaetia</taxon>
        <taxon>Spirochaetales</taxon>
        <taxon>Spirochaetaceae</taxon>
        <taxon>Spirochaeta</taxon>
    </lineage>
</organism>
<reference evidence="1 2" key="1">
    <citation type="submission" date="2014-05" db="EMBL/GenBank/DDBJ databases">
        <title>De novo Genome Sequence of Spirocheata sp.</title>
        <authorList>
            <person name="Shivani Y."/>
            <person name="Subhash Y."/>
            <person name="Tushar L."/>
            <person name="Sasikala C."/>
            <person name="Ramana C.V."/>
        </authorList>
    </citation>
    <scope>NUCLEOTIDE SEQUENCE [LARGE SCALE GENOMIC DNA]</scope>
    <source>
        <strain evidence="1 2">JC230</strain>
    </source>
</reference>
<keyword evidence="2" id="KW-1185">Reference proteome</keyword>
<name>A0A098QXV7_9SPIO</name>
<sequence>MNDSQSHCPTQEPPQLPLSFAGEARFGEEDFSAGMSVIDHKALWRANLYISEQSSDDNPVVDWNNENPWDAHPDYKTNPESAPWWWDESYGVNDWQESQAYHTPAGTVAGGQVIRFSGFSSILGGNRDDRVAYEYPITYGSPEKWHGAVDTPIEFQQHMESQRDSFAQWYAPAPLGLGNSTPAGLTNQKQLQLPTWNATSAPVDNWLYYVPGQWGNFPSSVNNLLDKPYLPGLGLVTLEDGPPAAIVLSGAQVDTMKGQMTSGETLRWAQLMTGVDCIGFAQRVFDYPEDLYTWGTLGPDGIYRAYPRAELDKSVHPKGGTWEVYSELIVGKVGEADVDVSLYRLIKPGDILYTRLNNGSGRHIAIVQSVERNPDGSVSAGNIRLIEAFYDRAYAFVVNPGIEDVSRTLTKYENDTWRIVRLKTRGTN</sequence>
<evidence type="ECO:0000313" key="2">
    <source>
        <dbReference type="Proteomes" id="UP000029692"/>
    </source>
</evidence>